<dbReference type="InterPro" id="IPR009091">
    <property type="entry name" value="RCC1/BLIP-II"/>
</dbReference>
<comment type="caution">
    <text evidence="3">The sequence shown here is derived from an EMBL/GenBank/DDBJ whole genome shotgun (WGS) entry which is preliminary data.</text>
</comment>
<dbReference type="Gene3D" id="2.130.10.30">
    <property type="entry name" value="Regulator of chromosome condensation 1/beta-lactamase-inhibitor protein II"/>
    <property type="match status" value="1"/>
</dbReference>
<feature type="repeat" description="RCC1" evidence="1">
    <location>
        <begin position="412"/>
        <end position="467"/>
    </location>
</feature>
<dbReference type="Proteomes" id="UP001174909">
    <property type="component" value="Unassembled WGS sequence"/>
</dbReference>
<dbReference type="GO" id="GO:0005886">
    <property type="term" value="C:plasma membrane"/>
    <property type="evidence" value="ECO:0007669"/>
    <property type="project" value="TreeGrafter"/>
</dbReference>
<dbReference type="EMBL" id="CASHTH010003924">
    <property type="protein sequence ID" value="CAI8051401.1"/>
    <property type="molecule type" value="Genomic_DNA"/>
</dbReference>
<organism evidence="3 4">
    <name type="scientific">Geodia barretti</name>
    <name type="common">Barrett's horny sponge</name>
    <dbReference type="NCBI Taxonomy" id="519541"/>
    <lineage>
        <taxon>Eukaryota</taxon>
        <taxon>Metazoa</taxon>
        <taxon>Porifera</taxon>
        <taxon>Demospongiae</taxon>
        <taxon>Heteroscleromorpha</taxon>
        <taxon>Tetractinellida</taxon>
        <taxon>Astrophorina</taxon>
        <taxon>Geodiidae</taxon>
        <taxon>Geodia</taxon>
    </lineage>
</organism>
<evidence type="ECO:0000313" key="3">
    <source>
        <dbReference type="EMBL" id="CAI8051401.1"/>
    </source>
</evidence>
<keyword evidence="4" id="KW-1185">Reference proteome</keyword>
<accession>A0AA35XGF7</accession>
<dbReference type="InterPro" id="IPR000408">
    <property type="entry name" value="Reg_chr_condens"/>
</dbReference>
<dbReference type="Pfam" id="PF13540">
    <property type="entry name" value="RCC1_2"/>
    <property type="match status" value="1"/>
</dbReference>
<dbReference type="PANTHER" id="PTHR45943">
    <property type="entry name" value="E3 UBIQUITIN-PROTEIN LIGASE MYCBP2"/>
    <property type="match status" value="1"/>
</dbReference>
<proteinExistence type="predicted"/>
<evidence type="ECO:0000256" key="2">
    <source>
        <dbReference type="SAM" id="MobiDB-lite"/>
    </source>
</evidence>
<dbReference type="SUPFAM" id="SSF50985">
    <property type="entry name" value="RCC1/BLIP-II"/>
    <property type="match status" value="1"/>
</dbReference>
<dbReference type="PROSITE" id="PS50012">
    <property type="entry name" value="RCC1_3"/>
    <property type="match status" value="1"/>
</dbReference>
<reference evidence="3" key="1">
    <citation type="submission" date="2023-03" db="EMBL/GenBank/DDBJ databases">
        <authorList>
            <person name="Steffen K."/>
            <person name="Cardenas P."/>
        </authorList>
    </citation>
    <scope>NUCLEOTIDE SEQUENCE</scope>
</reference>
<feature type="region of interest" description="Disordered" evidence="2">
    <location>
        <begin position="529"/>
        <end position="565"/>
    </location>
</feature>
<gene>
    <name evidence="3" type="ORF">GBAR_LOCUS28150</name>
</gene>
<evidence type="ECO:0000256" key="1">
    <source>
        <dbReference type="PROSITE-ProRule" id="PRU00235"/>
    </source>
</evidence>
<dbReference type="GO" id="GO:0005634">
    <property type="term" value="C:nucleus"/>
    <property type="evidence" value="ECO:0007669"/>
    <property type="project" value="TreeGrafter"/>
</dbReference>
<dbReference type="AlphaFoldDB" id="A0AA35XGF7"/>
<protein>
    <submittedName>
        <fullName evidence="3">E3 ubiquitin-protein ligase MYCBP2</fullName>
    </submittedName>
</protein>
<dbReference type="GO" id="GO:0061630">
    <property type="term" value="F:ubiquitin protein ligase activity"/>
    <property type="evidence" value="ECO:0007669"/>
    <property type="project" value="TreeGrafter"/>
</dbReference>
<name>A0AA35XGF7_GEOBA</name>
<dbReference type="PANTHER" id="PTHR45943:SF1">
    <property type="entry name" value="E3 UBIQUITIN-PROTEIN LIGASE MYCBP2"/>
    <property type="match status" value="1"/>
</dbReference>
<feature type="non-terminal residue" evidence="3">
    <location>
        <position position="590"/>
    </location>
</feature>
<sequence length="590" mass="63044">MPVVVGLGVRGVFSIIQEVWQTMPSLCLRALREFLNILQGQSPAGLRSEPKETTDALFELLMKMVVEPVPPDNELAADLSSVACGCLLSLVVALGDTGKMLTAVSSLITAPHHLTQNTLQIPQIFYSLQDSVKAVLLGCVTVADWFEKGVPAKSFVEEWTISVPLEEGGEREEEGGRGGAAVACDGRFLYIHGSFGLAKVGSGYGNTQRGLVYKMEPFRPREKAWLGLAEGKLFYYPLGQGEDSVLVINADTLQEETSLDLDVDCLGSQCLFSDGECIGQIKVKKEGGCVLRKFATLSSPMLVVEEKALQLSQKTVLVMGKAKYDSQESIHTLYQDTSDQVVRVMASRNSVAVQTTSGKLLYTGSGAVFGITSKDVSKGEWKEVALPDKNVKVEHCACDNAGTFCLVVSDKGTVYFGGVNKKGEAGEAAGGRGQSKPAKLKRVAKLSKQEVCGCACGGHATGMVTRDGKLYMFGSLEDDLVDKSTGVVTDLLGMPASQVAMGRSHTAVLTQHGVVYTFGNNSFGQCGRNYKPPKEKGVEGEEGGGEEGAGGSSSDEEDEEGLVPDNICDDGDHKWAHDVCMICTMCSYCN</sequence>
<evidence type="ECO:0000313" key="4">
    <source>
        <dbReference type="Proteomes" id="UP001174909"/>
    </source>
</evidence>